<evidence type="ECO:0000313" key="4">
    <source>
        <dbReference type="EMBL" id="MBB5895206.1"/>
    </source>
</evidence>
<dbReference type="AlphaFoldDB" id="A0A7W9NKB3"/>
<dbReference type="Pfam" id="PF17482">
    <property type="entry name" value="Phage_sheath_1C"/>
    <property type="match status" value="1"/>
</dbReference>
<dbReference type="InterPro" id="IPR020287">
    <property type="entry name" value="Tail_sheath_C"/>
</dbReference>
<evidence type="ECO:0000259" key="2">
    <source>
        <dbReference type="Pfam" id="PF04984"/>
    </source>
</evidence>
<comment type="caution">
    <text evidence="4">The sequence shown here is derived from an EMBL/GenBank/DDBJ whole genome shotgun (WGS) entry which is preliminary data.</text>
</comment>
<reference evidence="4 5" key="1">
    <citation type="submission" date="2020-08" db="EMBL/GenBank/DDBJ databases">
        <title>Sequencing the genomes of 1000 actinobacteria strains.</title>
        <authorList>
            <person name="Klenk H.-P."/>
        </authorList>
    </citation>
    <scope>NUCLEOTIDE SEQUENCE [LARGE SCALE GENOMIC DNA]</scope>
    <source>
        <strain evidence="4 5">DSM 43851</strain>
    </source>
</reference>
<dbReference type="Gene3D" id="3.40.50.11780">
    <property type="match status" value="2"/>
</dbReference>
<comment type="similarity">
    <text evidence="1">Belongs to the myoviridae tail sheath protein family.</text>
</comment>
<feature type="domain" description="Tail sheath protein C-terminal" evidence="3">
    <location>
        <begin position="385"/>
        <end position="491"/>
    </location>
</feature>
<evidence type="ECO:0000259" key="3">
    <source>
        <dbReference type="Pfam" id="PF17482"/>
    </source>
</evidence>
<evidence type="ECO:0008006" key="6">
    <source>
        <dbReference type="Google" id="ProtNLM"/>
    </source>
</evidence>
<protein>
    <recommendedName>
        <fullName evidence="6">Phage tail protein</fullName>
    </recommendedName>
</protein>
<dbReference type="Proteomes" id="UP000585638">
    <property type="component" value="Unassembled WGS sequence"/>
</dbReference>
<keyword evidence="5" id="KW-1185">Reference proteome</keyword>
<dbReference type="EMBL" id="JACHIR010000001">
    <property type="protein sequence ID" value="MBB5895206.1"/>
    <property type="molecule type" value="Genomic_DNA"/>
</dbReference>
<gene>
    <name evidence="4" type="ORF">BJ998_006402</name>
</gene>
<dbReference type="RefSeq" id="WP_184867028.1">
    <property type="nucleotide sequence ID" value="NZ_JACHIR010000001.1"/>
</dbReference>
<evidence type="ECO:0000313" key="5">
    <source>
        <dbReference type="Proteomes" id="UP000585638"/>
    </source>
</evidence>
<dbReference type="PANTHER" id="PTHR35861:SF1">
    <property type="entry name" value="PHAGE TAIL SHEATH PROTEIN"/>
    <property type="match status" value="1"/>
</dbReference>
<name>A0A7W9NKB3_9PSEU</name>
<sequence length="501" mass="54199">MPSSYLAPGVYMEEVSSGSRPIEAVGTAVAAFVGFAEKGPVNEPVLVTSWTQFKRSFGDFVEGYHLAHAVYGYFLNGGGTAYVVRVGGAAGDTAPIAELPSAVDGRVALTVSAKQPELTGVSVEVQPAGEPADDTFKLVVKQGGQPVETFDNVTTRRGANNVVTVVRAQSKLITVEDTKGKVLAVPQVGEVALPAGGTDVVNAGDYVGNSADRTGFGGLEAIDNVTMLCVPDLMAAYQHGKISLDDVKAVQLAMIAHCELMSDRVAILDTPPGLNAQRVKEWRMDFTGYDSKYAAMYWPWIKVADPVAGKQVFVPPSGHMAGIWARNDANRGVHKAPANEVVRGAVTLELNITKGEHDTLNPVSVNCIRAFPGQGIRVWGARTLSSDPEWRYLNVRRLFNYVEKSILQGTNWVVFEPNDPKLWDSVKRTITMFLRRVWRDGALFGRTPAEAFFVKCDEENNPPENRDAGILTVELGIAPVKPAEFVVFRISQFSEGASLEE</sequence>
<evidence type="ECO:0000256" key="1">
    <source>
        <dbReference type="ARBA" id="ARBA00008005"/>
    </source>
</evidence>
<dbReference type="InterPro" id="IPR035089">
    <property type="entry name" value="Phage_sheath_subtilisin"/>
</dbReference>
<dbReference type="PANTHER" id="PTHR35861">
    <property type="match status" value="1"/>
</dbReference>
<accession>A0A7W9NKB3</accession>
<feature type="domain" description="Tail sheath protein subtilisin-like" evidence="2">
    <location>
        <begin position="248"/>
        <end position="384"/>
    </location>
</feature>
<organism evidence="4 5">
    <name type="scientific">Kutzneria kofuensis</name>
    <dbReference type="NCBI Taxonomy" id="103725"/>
    <lineage>
        <taxon>Bacteria</taxon>
        <taxon>Bacillati</taxon>
        <taxon>Actinomycetota</taxon>
        <taxon>Actinomycetes</taxon>
        <taxon>Pseudonocardiales</taxon>
        <taxon>Pseudonocardiaceae</taxon>
        <taxon>Kutzneria</taxon>
    </lineage>
</organism>
<dbReference type="InterPro" id="IPR052042">
    <property type="entry name" value="Tail_sheath_structural"/>
</dbReference>
<proteinExistence type="inferred from homology"/>
<dbReference type="Pfam" id="PF04984">
    <property type="entry name" value="Phage_sheath_1"/>
    <property type="match status" value="1"/>
</dbReference>